<dbReference type="InterPro" id="IPR025364">
    <property type="entry name" value="DUF4268"/>
</dbReference>
<dbReference type="AlphaFoldDB" id="A0A0P1I4U5"/>
<sequence>MFQVDLSQNRIQKLEEKRFSDLNLREREHLQEWLAGQPDALGEELLIIQKEFDGFADTRERLDLLALDKDGQLVVIENKLDDSGRDVTWQALKYTAYVSGLTKTQIIDIYQQYLDRYCGGGNAAAQICEFLDVEELGEVILNPGNDQRLIFIAANFRKEVTSTVLWLREHRIDARCFKVVPYVFGEELFVDIQPVIPTPEAADFMIGMAEKETEARGAQGEQKNRHKLRRDYWEMALEALKEAGDTLYQNISPSKDHWLSAGSGVRSCHYAMIFGKALLRVEFSFARASAEENKWLFDRLIQKREQIEADFGNKIEWLRLDDKKACRLQYEIPCDGFNRDEWPKHIAWHVEHIQKWERALRGPLAEVNQALKANGGVS</sequence>
<dbReference type="OrthoDB" id="570199at2"/>
<gene>
    <name evidence="2" type="ORF">RUE5091_00924</name>
</gene>
<organism evidence="2 3">
    <name type="scientific">Ruegeria denitrificans</name>
    <dbReference type="NCBI Taxonomy" id="1715692"/>
    <lineage>
        <taxon>Bacteria</taxon>
        <taxon>Pseudomonadati</taxon>
        <taxon>Pseudomonadota</taxon>
        <taxon>Alphaproteobacteria</taxon>
        <taxon>Rhodobacterales</taxon>
        <taxon>Roseobacteraceae</taxon>
        <taxon>Ruegeria</taxon>
    </lineage>
</organism>
<evidence type="ECO:0000259" key="1">
    <source>
        <dbReference type="Pfam" id="PF14088"/>
    </source>
</evidence>
<proteinExistence type="predicted"/>
<dbReference type="InterPro" id="IPR011856">
    <property type="entry name" value="tRNA_endonuc-like_dom_sf"/>
</dbReference>
<reference evidence="3" key="1">
    <citation type="submission" date="2015-09" db="EMBL/GenBank/DDBJ databases">
        <authorList>
            <person name="Rodrigo-Torres L."/>
            <person name="Arahal D.R."/>
        </authorList>
    </citation>
    <scope>NUCLEOTIDE SEQUENCE [LARGE SCALE GENOMIC DNA]</scope>
    <source>
        <strain evidence="3">CECT 5091</strain>
    </source>
</reference>
<keyword evidence="3" id="KW-1185">Reference proteome</keyword>
<dbReference type="RefSeq" id="WP_058280676.1">
    <property type="nucleotide sequence ID" value="NZ_CYUD01000002.1"/>
</dbReference>
<feature type="domain" description="DUF4268" evidence="1">
    <location>
        <begin position="228"/>
        <end position="360"/>
    </location>
</feature>
<accession>A0A0P1I4U5</accession>
<dbReference type="Proteomes" id="UP000051260">
    <property type="component" value="Unassembled WGS sequence"/>
</dbReference>
<dbReference type="Pfam" id="PF14088">
    <property type="entry name" value="DUF4268"/>
    <property type="match status" value="1"/>
</dbReference>
<dbReference type="GO" id="GO:0003676">
    <property type="term" value="F:nucleic acid binding"/>
    <property type="evidence" value="ECO:0007669"/>
    <property type="project" value="InterPro"/>
</dbReference>
<name>A0A0P1I4U5_9RHOB</name>
<protein>
    <recommendedName>
        <fullName evidence="1">DUF4268 domain-containing protein</fullName>
    </recommendedName>
</protein>
<dbReference type="Gene3D" id="3.40.1350.10">
    <property type="match status" value="1"/>
</dbReference>
<dbReference type="EMBL" id="CYUD01000002">
    <property type="protein sequence ID" value="CUJ89755.1"/>
    <property type="molecule type" value="Genomic_DNA"/>
</dbReference>
<evidence type="ECO:0000313" key="2">
    <source>
        <dbReference type="EMBL" id="CUJ89755.1"/>
    </source>
</evidence>
<dbReference type="STRING" id="1715692.RUE5091_00924"/>
<evidence type="ECO:0000313" key="3">
    <source>
        <dbReference type="Proteomes" id="UP000051260"/>
    </source>
</evidence>